<feature type="binding site" evidence="6">
    <location>
        <begin position="105"/>
        <end position="106"/>
    </location>
    <ligand>
        <name>NAD(+)</name>
        <dbReference type="ChEBI" id="CHEBI:57540"/>
    </ligand>
</feature>
<dbReference type="SUPFAM" id="SSF111331">
    <property type="entry name" value="NAD kinase/diacylglycerol kinase-like"/>
    <property type="match status" value="1"/>
</dbReference>
<keyword evidence="2 6" id="KW-0418">Kinase</keyword>
<dbReference type="AlphaFoldDB" id="A0A5B9WCM7"/>
<feature type="binding site" evidence="6">
    <location>
        <position position="209"/>
    </location>
    <ligand>
        <name>NAD(+)</name>
        <dbReference type="ChEBI" id="CHEBI:57540"/>
    </ligand>
</feature>
<dbReference type="GO" id="GO:0019674">
    <property type="term" value="P:NAD+ metabolic process"/>
    <property type="evidence" value="ECO:0007669"/>
    <property type="project" value="InterPro"/>
</dbReference>
<organism evidence="8 9">
    <name type="scientific">Aquisphaera giovannonii</name>
    <dbReference type="NCBI Taxonomy" id="406548"/>
    <lineage>
        <taxon>Bacteria</taxon>
        <taxon>Pseudomonadati</taxon>
        <taxon>Planctomycetota</taxon>
        <taxon>Planctomycetia</taxon>
        <taxon>Isosphaerales</taxon>
        <taxon>Isosphaeraceae</taxon>
        <taxon>Aquisphaera</taxon>
    </lineage>
</organism>
<feature type="binding site" evidence="6">
    <location>
        <position position="279"/>
    </location>
    <ligand>
        <name>NAD(+)</name>
        <dbReference type="ChEBI" id="CHEBI:57540"/>
    </ligand>
</feature>
<evidence type="ECO:0000256" key="4">
    <source>
        <dbReference type="ARBA" id="ARBA00023027"/>
    </source>
</evidence>
<dbReference type="InterPro" id="IPR016064">
    <property type="entry name" value="NAD/diacylglycerol_kinase_sf"/>
</dbReference>
<dbReference type="PANTHER" id="PTHR20275:SF0">
    <property type="entry name" value="NAD KINASE"/>
    <property type="match status" value="1"/>
</dbReference>
<dbReference type="Gene3D" id="2.60.200.30">
    <property type="entry name" value="Probable inorganic polyphosphate/atp-NAD kinase, domain 2"/>
    <property type="match status" value="1"/>
</dbReference>
<dbReference type="InterPro" id="IPR017437">
    <property type="entry name" value="ATP-NAD_kinase_PpnK-typ_C"/>
</dbReference>
<evidence type="ECO:0000256" key="1">
    <source>
        <dbReference type="ARBA" id="ARBA00022679"/>
    </source>
</evidence>
<feature type="binding site" evidence="6">
    <location>
        <begin position="220"/>
        <end position="225"/>
    </location>
    <ligand>
        <name>NAD(+)</name>
        <dbReference type="ChEBI" id="CHEBI:57540"/>
    </ligand>
</feature>
<feature type="binding site" evidence="6">
    <location>
        <position position="217"/>
    </location>
    <ligand>
        <name>NAD(+)</name>
        <dbReference type="ChEBI" id="CHEBI:57540"/>
    </ligand>
</feature>
<accession>A0A5B9WCM7</accession>
<comment type="similarity">
    <text evidence="6">Belongs to the NAD kinase family.</text>
</comment>
<name>A0A5B9WCM7_9BACT</name>
<dbReference type="Pfam" id="PF01513">
    <property type="entry name" value="NAD_kinase"/>
    <property type="match status" value="1"/>
</dbReference>
<comment type="function">
    <text evidence="6">Involved in the regulation of the intracellular balance of NAD and NADP, and is a key enzyme in the biosynthesis of NADP. Catalyzes specifically the phosphorylation on 2'-hydroxyl of the adenosine moiety of NAD to yield NADP.</text>
</comment>
<feature type="binding site" evidence="6">
    <location>
        <position position="190"/>
    </location>
    <ligand>
        <name>NAD(+)</name>
        <dbReference type="ChEBI" id="CHEBI:57540"/>
    </ligand>
</feature>
<feature type="binding site" evidence="6">
    <location>
        <position position="110"/>
    </location>
    <ligand>
        <name>NAD(+)</name>
        <dbReference type="ChEBI" id="CHEBI:57540"/>
    </ligand>
</feature>
<dbReference type="InterPro" id="IPR017438">
    <property type="entry name" value="ATP-NAD_kinase_N"/>
</dbReference>
<feature type="active site" description="Proton acceptor" evidence="6">
    <location>
        <position position="105"/>
    </location>
</feature>
<dbReference type="EC" id="2.7.1.23" evidence="6"/>
<comment type="caution">
    <text evidence="6">Lacks conserved residue(s) required for the propagation of feature annotation.</text>
</comment>
<feature type="binding site" evidence="6">
    <location>
        <begin position="179"/>
        <end position="180"/>
    </location>
    <ligand>
        <name>NAD(+)</name>
        <dbReference type="ChEBI" id="CHEBI:57540"/>
    </ligand>
</feature>
<evidence type="ECO:0000313" key="9">
    <source>
        <dbReference type="Proteomes" id="UP000324233"/>
    </source>
</evidence>
<dbReference type="GO" id="GO:0006741">
    <property type="term" value="P:NADP+ biosynthetic process"/>
    <property type="evidence" value="ECO:0007669"/>
    <property type="project" value="UniProtKB-UniRule"/>
</dbReference>
<protein>
    <recommendedName>
        <fullName evidence="6">NAD kinase</fullName>
        <ecNumber evidence="6">2.7.1.23</ecNumber>
    </recommendedName>
    <alternativeName>
        <fullName evidence="6">ATP-dependent NAD kinase</fullName>
    </alternativeName>
</protein>
<evidence type="ECO:0000256" key="7">
    <source>
        <dbReference type="SAM" id="MobiDB-lite"/>
    </source>
</evidence>
<keyword evidence="9" id="KW-1185">Reference proteome</keyword>
<keyword evidence="1 6" id="KW-0808">Transferase</keyword>
<feature type="region of interest" description="Disordered" evidence="7">
    <location>
        <begin position="24"/>
        <end position="45"/>
    </location>
</feature>
<reference evidence="8 9" key="1">
    <citation type="submission" date="2019-08" db="EMBL/GenBank/DDBJ databases">
        <title>Deep-cultivation of Planctomycetes and their phenomic and genomic characterization uncovers novel biology.</title>
        <authorList>
            <person name="Wiegand S."/>
            <person name="Jogler M."/>
            <person name="Boedeker C."/>
            <person name="Pinto D."/>
            <person name="Vollmers J."/>
            <person name="Rivas-Marin E."/>
            <person name="Kohn T."/>
            <person name="Peeters S.H."/>
            <person name="Heuer A."/>
            <person name="Rast P."/>
            <person name="Oberbeckmann S."/>
            <person name="Bunk B."/>
            <person name="Jeske O."/>
            <person name="Meyerdierks A."/>
            <person name="Storesund J.E."/>
            <person name="Kallscheuer N."/>
            <person name="Luecker S."/>
            <person name="Lage O.M."/>
            <person name="Pohl T."/>
            <person name="Merkel B.J."/>
            <person name="Hornburger P."/>
            <person name="Mueller R.-W."/>
            <person name="Bruemmer F."/>
            <person name="Labrenz M."/>
            <person name="Spormann A.M."/>
            <person name="Op den Camp H."/>
            <person name="Overmann J."/>
            <person name="Amann R."/>
            <person name="Jetten M.S.M."/>
            <person name="Mascher T."/>
            <person name="Medema M.H."/>
            <person name="Devos D.P."/>
            <person name="Kaster A.-K."/>
            <person name="Ovreas L."/>
            <person name="Rohde M."/>
            <person name="Galperin M.Y."/>
            <person name="Jogler C."/>
        </authorList>
    </citation>
    <scope>NUCLEOTIDE SEQUENCE [LARGE SCALE GENOMIC DNA]</scope>
    <source>
        <strain evidence="8 9">OJF2</strain>
    </source>
</reference>
<dbReference type="GO" id="GO:0005737">
    <property type="term" value="C:cytoplasm"/>
    <property type="evidence" value="ECO:0007669"/>
    <property type="project" value="UniProtKB-SubCell"/>
</dbReference>
<keyword evidence="6" id="KW-0547">Nucleotide-binding</keyword>
<proteinExistence type="inferred from homology"/>
<dbReference type="GO" id="GO:0003951">
    <property type="term" value="F:NAD+ kinase activity"/>
    <property type="evidence" value="ECO:0007669"/>
    <property type="project" value="UniProtKB-UniRule"/>
</dbReference>
<keyword evidence="6" id="KW-0963">Cytoplasm</keyword>
<dbReference type="Gene3D" id="3.40.50.10330">
    <property type="entry name" value="Probable inorganic polyphosphate/atp-NAD kinase, domain 1"/>
    <property type="match status" value="1"/>
</dbReference>
<keyword evidence="6" id="KW-0067">ATP-binding</keyword>
<dbReference type="GO" id="GO:0051287">
    <property type="term" value="F:NAD binding"/>
    <property type="evidence" value="ECO:0007669"/>
    <property type="project" value="UniProtKB-ARBA"/>
</dbReference>
<dbReference type="EMBL" id="CP042997">
    <property type="protein sequence ID" value="QEH37701.1"/>
    <property type="molecule type" value="Genomic_DNA"/>
</dbReference>
<keyword evidence="4 6" id="KW-0520">NAD</keyword>
<evidence type="ECO:0000313" key="8">
    <source>
        <dbReference type="EMBL" id="QEH37701.1"/>
    </source>
</evidence>
<sequence length="331" mass="35358">MVSRRRAPTRCDARRAAAAIAPRPGAIDLMDSASQPSPSPHPDSLSPLRVMILGNGNRTEVHDDALRLAGSLGCAPGVELAGIDLSADSDLSELPADVALVIGGDGTVLHTARRMNDRPTPVLGVNAGRLGFLADLTPSAFCERLPDLADRRFTVENLMTLSCTVTRKDAPAQVYRGLNEAVIRAAPFFHLVEIGLSIDGESVMTYRGDGLIIATPVGSTAHSLSAGGPILPPNAHMFVVTPLCAHTLTQRPLVDSAHKTYDMVPRGEHQPTVLVIDGQVQVPLHPGDRVTVRRGATPFPMIRLPGYSYYRTLRDKLGWGAFPAGDRGPRQ</sequence>
<dbReference type="GO" id="GO:0046872">
    <property type="term" value="F:metal ion binding"/>
    <property type="evidence" value="ECO:0007669"/>
    <property type="project" value="UniProtKB-UniRule"/>
</dbReference>
<dbReference type="HAMAP" id="MF_00361">
    <property type="entry name" value="NAD_kinase"/>
    <property type="match status" value="1"/>
</dbReference>
<keyword evidence="3 6" id="KW-0521">NADP</keyword>
<dbReference type="Proteomes" id="UP000324233">
    <property type="component" value="Chromosome"/>
</dbReference>
<feature type="binding site" evidence="6">
    <location>
        <position position="207"/>
    </location>
    <ligand>
        <name>NAD(+)</name>
        <dbReference type="ChEBI" id="CHEBI:57540"/>
    </ligand>
</feature>
<dbReference type="InterPro" id="IPR002504">
    <property type="entry name" value="NADK"/>
</dbReference>
<comment type="subcellular location">
    <subcellularLocation>
        <location evidence="6">Cytoplasm</location>
    </subcellularLocation>
</comment>
<dbReference type="GO" id="GO:0005524">
    <property type="term" value="F:ATP binding"/>
    <property type="evidence" value="ECO:0007669"/>
    <property type="project" value="UniProtKB-KW"/>
</dbReference>
<dbReference type="PANTHER" id="PTHR20275">
    <property type="entry name" value="NAD KINASE"/>
    <property type="match status" value="1"/>
</dbReference>
<gene>
    <name evidence="8" type="primary">ppnK_1</name>
    <name evidence="6" type="synonym">nadK</name>
    <name evidence="8" type="ORF">OJF2_62920</name>
</gene>
<evidence type="ECO:0000256" key="5">
    <source>
        <dbReference type="ARBA" id="ARBA00047925"/>
    </source>
</evidence>
<dbReference type="Pfam" id="PF20143">
    <property type="entry name" value="NAD_kinase_C"/>
    <property type="match status" value="1"/>
</dbReference>
<evidence type="ECO:0000256" key="2">
    <source>
        <dbReference type="ARBA" id="ARBA00022777"/>
    </source>
</evidence>
<comment type="cofactor">
    <cofactor evidence="6">
        <name>a divalent metal cation</name>
        <dbReference type="ChEBI" id="CHEBI:60240"/>
    </cofactor>
</comment>
<evidence type="ECO:0000256" key="3">
    <source>
        <dbReference type="ARBA" id="ARBA00022857"/>
    </source>
</evidence>
<evidence type="ECO:0000256" key="6">
    <source>
        <dbReference type="HAMAP-Rule" id="MF_00361"/>
    </source>
</evidence>
<dbReference type="KEGG" id="agv:OJF2_62920"/>
<comment type="catalytic activity">
    <reaction evidence="5 6">
        <text>NAD(+) + ATP = ADP + NADP(+) + H(+)</text>
        <dbReference type="Rhea" id="RHEA:18629"/>
        <dbReference type="ChEBI" id="CHEBI:15378"/>
        <dbReference type="ChEBI" id="CHEBI:30616"/>
        <dbReference type="ChEBI" id="CHEBI:57540"/>
        <dbReference type="ChEBI" id="CHEBI:58349"/>
        <dbReference type="ChEBI" id="CHEBI:456216"/>
        <dbReference type="EC" id="2.7.1.23"/>
    </reaction>
</comment>